<sequence length="120" mass="13692">MLGIILIIFIGKHFIKLAEAYNKNKWLYAVLGVISYYAGSIIGGVIIGVLSEVFGWYIDWENTLLMTLIAIPFGLGTVALFHYLLKKNFEQNKPEPIQSIEDIGKSIEEEKEEEKPKFRI</sequence>
<feature type="transmembrane region" description="Helical" evidence="1">
    <location>
        <begin position="26"/>
        <end position="58"/>
    </location>
</feature>
<evidence type="ECO:0000256" key="1">
    <source>
        <dbReference type="SAM" id="Phobius"/>
    </source>
</evidence>
<keyword evidence="1" id="KW-0812">Transmembrane</keyword>
<evidence type="ECO:0000313" key="3">
    <source>
        <dbReference type="Proteomes" id="UP000238430"/>
    </source>
</evidence>
<dbReference type="RefSeq" id="WP_106676914.1">
    <property type="nucleotide sequence ID" value="NZ_JACHWV010000001.1"/>
</dbReference>
<protein>
    <submittedName>
        <fullName evidence="2">Uncharacterized protein</fullName>
    </submittedName>
</protein>
<keyword evidence="1" id="KW-1133">Transmembrane helix</keyword>
<dbReference type="OrthoDB" id="1449578at2"/>
<organism evidence="2 3">
    <name type="scientific">Mesoflavibacter zeaxanthinifaciens subsp. sabulilitoris</name>
    <dbReference type="NCBI Taxonomy" id="1520893"/>
    <lineage>
        <taxon>Bacteria</taxon>
        <taxon>Pseudomonadati</taxon>
        <taxon>Bacteroidota</taxon>
        <taxon>Flavobacteriia</taxon>
        <taxon>Flavobacteriales</taxon>
        <taxon>Flavobacteriaceae</taxon>
        <taxon>Mesoflavibacter</taxon>
    </lineage>
</organism>
<gene>
    <name evidence="2" type="ORF">C7H61_02805</name>
</gene>
<feature type="transmembrane region" description="Helical" evidence="1">
    <location>
        <begin position="64"/>
        <end position="85"/>
    </location>
</feature>
<name>A0A2T1NKN6_9FLAO</name>
<keyword evidence="3" id="KW-1185">Reference proteome</keyword>
<reference evidence="2 3" key="1">
    <citation type="submission" date="2018-03" db="EMBL/GenBank/DDBJ databases">
        <title>Mesoflavibacter sp. HG37 and Mesoflavibacter sp. HG96 sp.nov., two marine bacteria isolated from seawater of Western Pacific Ocean.</title>
        <authorList>
            <person name="Cheng H."/>
            <person name="Wu Y.-H."/>
            <person name="Guo L.-L."/>
            <person name="Xu X.-W."/>
        </authorList>
    </citation>
    <scope>NUCLEOTIDE SEQUENCE [LARGE SCALE GENOMIC DNA]</scope>
    <source>
        <strain evidence="2 3">KCTC 42117</strain>
    </source>
</reference>
<proteinExistence type="predicted"/>
<comment type="caution">
    <text evidence="2">The sequence shown here is derived from an EMBL/GenBank/DDBJ whole genome shotgun (WGS) entry which is preliminary data.</text>
</comment>
<keyword evidence="1" id="KW-0472">Membrane</keyword>
<accession>A0A2T1NKN6</accession>
<dbReference type="EMBL" id="PXOT01000015">
    <property type="protein sequence ID" value="PSG93459.1"/>
    <property type="molecule type" value="Genomic_DNA"/>
</dbReference>
<dbReference type="AlphaFoldDB" id="A0A2T1NKN6"/>
<evidence type="ECO:0000313" key="2">
    <source>
        <dbReference type="EMBL" id="PSG93459.1"/>
    </source>
</evidence>
<dbReference type="Proteomes" id="UP000238430">
    <property type="component" value="Unassembled WGS sequence"/>
</dbReference>